<sequence>MSALAAKLQEQSADSKDHERSIRFDQADKHSRRKTCDTSMDLGSAPMRKEDELKDARAGARARSRASRRASASTVARERRRRDERALAATCKAERRFEDDQFKVDEIVQADEEVLVDEDVRHQIDLFDDKVLEDREASEIKEELPPMRKEDELKAPERSDEREAARVKKSCLVSTVAANDGRRDERARRRHCKGGAPIRRRSIPRSTRLFRPTKKVLVDEDVRHQIDLFDD</sequence>
<feature type="compositionally biased region" description="Basic and acidic residues" evidence="1">
    <location>
        <begin position="13"/>
        <end position="29"/>
    </location>
</feature>
<evidence type="ECO:0000313" key="2">
    <source>
        <dbReference type="Proteomes" id="UP000095280"/>
    </source>
</evidence>
<dbReference type="WBParaSite" id="maker-unitig_21053-snap-gene-0.4-mRNA-1">
    <property type="protein sequence ID" value="maker-unitig_21053-snap-gene-0.4-mRNA-1"/>
    <property type="gene ID" value="maker-unitig_21053-snap-gene-0.4"/>
</dbReference>
<evidence type="ECO:0000256" key="1">
    <source>
        <dbReference type="SAM" id="MobiDB-lite"/>
    </source>
</evidence>
<feature type="region of interest" description="Disordered" evidence="1">
    <location>
        <begin position="179"/>
        <end position="205"/>
    </location>
</feature>
<dbReference type="Proteomes" id="UP000095280">
    <property type="component" value="Unplaced"/>
</dbReference>
<evidence type="ECO:0000313" key="3">
    <source>
        <dbReference type="WBParaSite" id="maker-unitig_21053-snap-gene-0.4-mRNA-1"/>
    </source>
</evidence>
<feature type="region of interest" description="Disordered" evidence="1">
    <location>
        <begin position="1"/>
        <end position="85"/>
    </location>
</feature>
<proteinExistence type="predicted"/>
<keyword evidence="2" id="KW-1185">Reference proteome</keyword>
<organism evidence="2 3">
    <name type="scientific">Macrostomum lignano</name>
    <dbReference type="NCBI Taxonomy" id="282301"/>
    <lineage>
        <taxon>Eukaryota</taxon>
        <taxon>Metazoa</taxon>
        <taxon>Spiralia</taxon>
        <taxon>Lophotrochozoa</taxon>
        <taxon>Platyhelminthes</taxon>
        <taxon>Rhabditophora</taxon>
        <taxon>Macrostomorpha</taxon>
        <taxon>Macrostomida</taxon>
        <taxon>Macrostomidae</taxon>
        <taxon>Macrostomum</taxon>
    </lineage>
</organism>
<name>A0A1I8F6H6_9PLAT</name>
<accession>A0A1I8F6H6</accession>
<feature type="compositionally biased region" description="Basic and acidic residues" evidence="1">
    <location>
        <begin position="47"/>
        <end position="58"/>
    </location>
</feature>
<reference evidence="3" key="1">
    <citation type="submission" date="2016-11" db="UniProtKB">
        <authorList>
            <consortium name="WormBaseParasite"/>
        </authorList>
    </citation>
    <scope>IDENTIFICATION</scope>
</reference>
<dbReference type="AlphaFoldDB" id="A0A1I8F6H6"/>
<feature type="region of interest" description="Disordered" evidence="1">
    <location>
        <begin position="137"/>
        <end position="166"/>
    </location>
</feature>
<protein>
    <submittedName>
        <fullName evidence="3">Uncharacterized protein</fullName>
    </submittedName>
</protein>
<feature type="compositionally biased region" description="Basic residues" evidence="1">
    <location>
        <begin position="188"/>
        <end position="203"/>
    </location>
</feature>